<keyword evidence="1" id="KW-0812">Transmembrane</keyword>
<gene>
    <name evidence="2" type="primary">orf116</name>
</gene>
<keyword evidence="1" id="KW-0472">Membrane</keyword>
<dbReference type="EMBL" id="MH252535">
    <property type="protein sequence ID" value="AWJ64027.1"/>
    <property type="molecule type" value="Genomic_DNA"/>
</dbReference>
<organism evidence="2">
    <name type="scientific">Ganoderma calidophilum</name>
    <dbReference type="NCBI Taxonomy" id="2026244"/>
    <lineage>
        <taxon>Eukaryota</taxon>
        <taxon>Fungi</taxon>
        <taxon>Dikarya</taxon>
        <taxon>Basidiomycota</taxon>
        <taxon>Agaricomycotina</taxon>
        <taxon>Agaricomycetes</taxon>
        <taxon>Polyporales</taxon>
        <taxon>Polyporaceae</taxon>
        <taxon>Ganoderma</taxon>
    </lineage>
</organism>
<keyword evidence="1" id="KW-1133">Transmembrane helix</keyword>
<accession>A0A2S1WBQ8</accession>
<protein>
    <submittedName>
        <fullName evidence="2">Uncharacterized protein</fullName>
    </submittedName>
</protein>
<name>A0A2S1WBQ8_9APHY</name>
<sequence length="116" mass="13730">MAILKDTFHLTGNDALDLLSIIQYFQKLQFLLIILICYNIIFSHINLVKLEGFLVRFLPAIVVRWYVRSMSVYQKTSLIFLICFIILLSICNYYSVYYLGFFIDNFDGIIKFYSNK</sequence>
<proteinExistence type="predicted"/>
<dbReference type="GeneID" id="36953445"/>
<dbReference type="RefSeq" id="YP_009493232.1">
    <property type="nucleotide sequence ID" value="NC_037938.1"/>
</dbReference>
<reference evidence="2" key="1">
    <citation type="journal article" date="2019" name="Int. J. Biol. Macromol.">
        <title>The complete mitochondrial genomes of five important medicinal Ganoderma species: Features, evolution, and phylogeny.</title>
        <authorList>
            <person name="Li Q."/>
            <person name="Xiang D."/>
            <person name="Wan Y."/>
            <person name="Wu Q."/>
            <person name="Wu X."/>
            <person name="Ma C."/>
            <person name="Song Y."/>
            <person name="Zhao G."/>
            <person name="Huang W."/>
        </authorList>
    </citation>
    <scope>NUCLEOTIDE SEQUENCE</scope>
</reference>
<geneLocation type="mitochondrion" evidence="2"/>
<evidence type="ECO:0000313" key="2">
    <source>
        <dbReference type="EMBL" id="AWJ64027.1"/>
    </source>
</evidence>
<keyword evidence="2" id="KW-0496">Mitochondrion</keyword>
<feature type="transmembrane region" description="Helical" evidence="1">
    <location>
        <begin position="79"/>
        <end position="103"/>
    </location>
</feature>
<dbReference type="AlphaFoldDB" id="A0A2S1WBQ8"/>
<feature type="transmembrane region" description="Helical" evidence="1">
    <location>
        <begin position="21"/>
        <end position="41"/>
    </location>
</feature>
<evidence type="ECO:0000256" key="1">
    <source>
        <dbReference type="SAM" id="Phobius"/>
    </source>
</evidence>